<accession>I2NH03</accession>
<comment type="caution">
    <text evidence="1">The sequence shown here is derived from an EMBL/GenBank/DDBJ whole genome shotgun (WGS) entry which is preliminary data.</text>
</comment>
<dbReference type="EMBL" id="AJMU01000062">
    <property type="protein sequence ID" value="EIG25114.1"/>
    <property type="molecule type" value="Genomic_DNA"/>
</dbReference>
<dbReference type="OrthoDB" id="6858273at2"/>
<evidence type="ECO:0000313" key="1">
    <source>
        <dbReference type="EMBL" id="EIG25114.1"/>
    </source>
</evidence>
<reference evidence="1 2" key="1">
    <citation type="submission" date="2012-04" db="EMBL/GenBank/DDBJ databases">
        <authorList>
            <person name="Harkins D.M."/>
            <person name="Madupu R."/>
            <person name="Durkin A.S."/>
            <person name="Torralba M."/>
            <person name="Methe B."/>
            <person name="Sutton G.G."/>
            <person name="Nelson K.E."/>
        </authorList>
    </citation>
    <scope>NUCLEOTIDE SEQUENCE [LARGE SCALE GENOMIC DNA]</scope>
    <source>
        <strain evidence="1 2">HK411</strain>
    </source>
</reference>
<dbReference type="RefSeq" id="WP_005709148.1">
    <property type="nucleotide sequence ID" value="NZ_AJMU01000062.1"/>
</dbReference>
<dbReference type="PATRIC" id="fig|1095743.3.peg.1229"/>
<sequence>MAQQIRLIAPEIFTIGGTSVDREKTITFLNEVDLYFRQRKRIILDLSRIKEAYAESTLLLFSAVHSVRCRSKRHNAISIIYPEENSNPDGYARIILSGLKKALEAKNENEILQLVIDGNYYQSGCKETIETLQINTSQMIFQIDGISAEQKIVLLTAISEALLNIQHHAYIGNDYLQRVLRRNRWWQCCWYSPSAHRMVFLIYDAGVGALNSYYPDSDDNAPQEKINKMKELMSKGYSRFNHNGIGKRGKGSEDLKNVIQNFVEEERLTIYTDEVIYSYQYSQGDEKKNCIATSPQCKIKGTLIVWSLILPEKGN</sequence>
<evidence type="ECO:0000313" key="2">
    <source>
        <dbReference type="Proteomes" id="UP000003345"/>
    </source>
</evidence>
<dbReference type="Proteomes" id="UP000003345">
    <property type="component" value="Unassembled WGS sequence"/>
</dbReference>
<protein>
    <submittedName>
        <fullName evidence="1">Uncharacterized protein</fullName>
    </submittedName>
</protein>
<name>I2NH03_9PAST</name>
<organism evidence="1 2">
    <name type="scientific">Haemophilus paraphrohaemolyticus HK411</name>
    <dbReference type="NCBI Taxonomy" id="1095743"/>
    <lineage>
        <taxon>Bacteria</taxon>
        <taxon>Pseudomonadati</taxon>
        <taxon>Pseudomonadota</taxon>
        <taxon>Gammaproteobacteria</taxon>
        <taxon>Pasteurellales</taxon>
        <taxon>Pasteurellaceae</taxon>
        <taxon>Haemophilus</taxon>
    </lineage>
</organism>
<proteinExistence type="predicted"/>
<dbReference type="AlphaFoldDB" id="I2NH03"/>
<gene>
    <name evidence="1" type="ORF">HMPREF1054_1973</name>
</gene>